<organism evidence="1 2">
    <name type="scientific">Papillibacter cinnamivorans DSM 12816</name>
    <dbReference type="NCBI Taxonomy" id="1122930"/>
    <lineage>
        <taxon>Bacteria</taxon>
        <taxon>Bacillati</taxon>
        <taxon>Bacillota</taxon>
        <taxon>Clostridia</taxon>
        <taxon>Eubacteriales</taxon>
        <taxon>Oscillospiraceae</taxon>
        <taxon>Papillibacter</taxon>
    </lineage>
</organism>
<evidence type="ECO:0000313" key="2">
    <source>
        <dbReference type="Proteomes" id="UP000192790"/>
    </source>
</evidence>
<reference evidence="1 2" key="1">
    <citation type="submission" date="2017-04" db="EMBL/GenBank/DDBJ databases">
        <authorList>
            <person name="Afonso C.L."/>
            <person name="Miller P.J."/>
            <person name="Scott M.A."/>
            <person name="Spackman E."/>
            <person name="Goraichik I."/>
            <person name="Dimitrov K.M."/>
            <person name="Suarez D.L."/>
            <person name="Swayne D.E."/>
        </authorList>
    </citation>
    <scope>NUCLEOTIDE SEQUENCE [LARGE SCALE GENOMIC DNA]</scope>
    <source>
        <strain evidence="1 2">DSM 12816</strain>
    </source>
</reference>
<protein>
    <recommendedName>
        <fullName evidence="3">Sigma-70, region 4</fullName>
    </recommendedName>
</protein>
<evidence type="ECO:0000313" key="1">
    <source>
        <dbReference type="EMBL" id="SMC61778.1"/>
    </source>
</evidence>
<accession>A0A1W2ANH0</accession>
<dbReference type="OrthoDB" id="9789193at2"/>
<name>A0A1W2ANH0_9FIRM</name>
<dbReference type="RefSeq" id="WP_084234513.1">
    <property type="nucleotide sequence ID" value="NZ_FWXW01000004.1"/>
</dbReference>
<sequence length="157" mass="18878">MVWNNGFERKRFEEEQERLAEEYRKLGMSEAQIREMYLFDLAWYKSKRRYYTHTQSFASGAFDGGIEDDFESMLVKVFSEALRSAMDKPINRSRYCWVEDIENPVLVQKLKQLNENDLELLTLFAFDGYTFTEIGKIYRCTPQNIYKKYKRIKNNLV</sequence>
<dbReference type="InterPro" id="IPR013324">
    <property type="entry name" value="RNA_pol_sigma_r3/r4-like"/>
</dbReference>
<proteinExistence type="predicted"/>
<dbReference type="Proteomes" id="UP000192790">
    <property type="component" value="Unassembled WGS sequence"/>
</dbReference>
<dbReference type="STRING" id="1122930.SAMN02745168_1829"/>
<evidence type="ECO:0008006" key="3">
    <source>
        <dbReference type="Google" id="ProtNLM"/>
    </source>
</evidence>
<dbReference type="EMBL" id="FWXW01000004">
    <property type="protein sequence ID" value="SMC61778.1"/>
    <property type="molecule type" value="Genomic_DNA"/>
</dbReference>
<keyword evidence="2" id="KW-1185">Reference proteome</keyword>
<dbReference type="SUPFAM" id="SSF88659">
    <property type="entry name" value="Sigma3 and sigma4 domains of RNA polymerase sigma factors"/>
    <property type="match status" value="1"/>
</dbReference>
<gene>
    <name evidence="1" type="ORF">SAMN02745168_1829</name>
</gene>
<dbReference type="AlphaFoldDB" id="A0A1W2ANH0"/>